<evidence type="ECO:0000259" key="1">
    <source>
        <dbReference type="Pfam" id="PF01548"/>
    </source>
</evidence>
<dbReference type="Proteomes" id="UP000220840">
    <property type="component" value="Unassembled WGS sequence"/>
</dbReference>
<dbReference type="STRING" id="137838.GCA_001458595_02846"/>
<dbReference type="InterPro" id="IPR002525">
    <property type="entry name" value="Transp_IS110-like_N"/>
</dbReference>
<dbReference type="NCBIfam" id="NF033542">
    <property type="entry name" value="transpos_IS110"/>
    <property type="match status" value="1"/>
</dbReference>
<protein>
    <submittedName>
        <fullName evidence="3">IS110 family transposase</fullName>
    </submittedName>
</protein>
<dbReference type="InterPro" id="IPR003346">
    <property type="entry name" value="Transposase_20"/>
</dbReference>
<sequence length="410" mass="46834">MIKKEEYIYVGLDLHKEQHTAVIMDYMNKKLGEITFINKPSEFSKLVNKVKKYSNNKQAVYALENAYGYGRALAVWLIKKGYIVKDVNPALSYAYRKSVVQYKKNDSYDAECVAKVAINELDKLPDAIPEDKYWTLSQLVNRRANLKTHQVRLKNQLHERICVSYPSYKQFFSDIGRPTALYFWEHYPSPKYLEGAMAEELAKELIPVSHNRCSLNTCKKIIDAVKADGNTDGKYQKICDDMTVSLVKDVRHYNEQIAETEKVISEFLPEFKCTLNTIPGVNDITVANLLSEIGNIQRFPNADKLAKFAGIAPVCFSSAGKGTDKPSRQGNRKLQAIIYFLAIQMVQVSSKGTPRNSSFYAYFQKQLKRGKSKPQALILISRRLINIIYGMLKNKTEYVMPEVKETGEIK</sequence>
<dbReference type="OrthoDB" id="9811278at2"/>
<dbReference type="InterPro" id="IPR047650">
    <property type="entry name" value="Transpos_IS110"/>
</dbReference>
<dbReference type="EMBL" id="PDCJ01000001">
    <property type="protein sequence ID" value="PEG31426.1"/>
    <property type="molecule type" value="Genomic_DNA"/>
</dbReference>
<keyword evidence="4" id="KW-1185">Reference proteome</keyword>
<gene>
    <name evidence="3" type="ORF">CQ394_06890</name>
</gene>
<dbReference type="PANTHER" id="PTHR33055">
    <property type="entry name" value="TRANSPOSASE FOR INSERTION SEQUENCE ELEMENT IS1111A"/>
    <property type="match status" value="1"/>
</dbReference>
<comment type="caution">
    <text evidence="3">The sequence shown here is derived from an EMBL/GenBank/DDBJ whole genome shotgun (WGS) entry which is preliminary data.</text>
</comment>
<dbReference type="GO" id="GO:0004803">
    <property type="term" value="F:transposase activity"/>
    <property type="evidence" value="ECO:0007669"/>
    <property type="project" value="InterPro"/>
</dbReference>
<dbReference type="RefSeq" id="WP_058295583.1">
    <property type="nucleotide sequence ID" value="NZ_CAMRXB010000046.1"/>
</dbReference>
<evidence type="ECO:0000313" key="3">
    <source>
        <dbReference type="EMBL" id="PEG31426.1"/>
    </source>
</evidence>
<feature type="domain" description="Transposase IS110-like N-terminal" evidence="1">
    <location>
        <begin position="10"/>
        <end position="159"/>
    </location>
</feature>
<evidence type="ECO:0000313" key="4">
    <source>
        <dbReference type="Proteomes" id="UP000220840"/>
    </source>
</evidence>
<name>A0A2A7MIC5_9CLOT</name>
<evidence type="ECO:0000259" key="2">
    <source>
        <dbReference type="Pfam" id="PF02371"/>
    </source>
</evidence>
<dbReference type="GO" id="GO:0003677">
    <property type="term" value="F:DNA binding"/>
    <property type="evidence" value="ECO:0007669"/>
    <property type="project" value="InterPro"/>
</dbReference>
<feature type="domain" description="Transposase IS116/IS110/IS902 C-terminal" evidence="2">
    <location>
        <begin position="275"/>
        <end position="349"/>
    </location>
</feature>
<proteinExistence type="predicted"/>
<reference evidence="3 4" key="1">
    <citation type="submission" date="2017-10" db="EMBL/GenBank/DDBJ databases">
        <title>Effective Description of Clostridium neonatale sp. nov. linked to necrotizing enterocolitis in neonates and a clarification of species assignable to the genus Clostridium (Prazmowski 1880) emend. Lawson and Rainey 2016.</title>
        <authorList>
            <person name="Bernard K."/>
            <person name="Burdz T."/>
            <person name="Wiebe D."/>
            <person name="Balcewich B."/>
            <person name="Alfa M."/>
            <person name="Bernier A.-M."/>
        </authorList>
    </citation>
    <scope>NUCLEOTIDE SEQUENCE [LARGE SCALE GENOMIC DNA]</scope>
    <source>
        <strain evidence="3 4">LCDC99A005</strain>
    </source>
</reference>
<dbReference type="GO" id="GO:0006313">
    <property type="term" value="P:DNA transposition"/>
    <property type="evidence" value="ECO:0007669"/>
    <property type="project" value="InterPro"/>
</dbReference>
<organism evidence="3 4">
    <name type="scientific">Clostridium neonatale</name>
    <dbReference type="NCBI Taxonomy" id="137838"/>
    <lineage>
        <taxon>Bacteria</taxon>
        <taxon>Bacillati</taxon>
        <taxon>Bacillota</taxon>
        <taxon>Clostridia</taxon>
        <taxon>Eubacteriales</taxon>
        <taxon>Clostridiaceae</taxon>
        <taxon>Clostridium</taxon>
    </lineage>
</organism>
<dbReference type="Pfam" id="PF01548">
    <property type="entry name" value="DEDD_Tnp_IS110"/>
    <property type="match status" value="1"/>
</dbReference>
<accession>A0A2A7MIC5</accession>
<dbReference type="AlphaFoldDB" id="A0A2A7MIC5"/>
<dbReference type="Pfam" id="PF02371">
    <property type="entry name" value="Transposase_20"/>
    <property type="match status" value="1"/>
</dbReference>
<dbReference type="PANTHER" id="PTHR33055:SF13">
    <property type="entry name" value="TRANSPOSASE"/>
    <property type="match status" value="1"/>
</dbReference>